<dbReference type="GO" id="GO:0000981">
    <property type="term" value="F:DNA-binding transcription factor activity, RNA polymerase II-specific"/>
    <property type="evidence" value="ECO:0007669"/>
    <property type="project" value="InterPro"/>
</dbReference>
<dbReference type="AlphaFoldDB" id="A0A093XXD3"/>
<evidence type="ECO:0000259" key="6">
    <source>
        <dbReference type="PROSITE" id="PS50048"/>
    </source>
</evidence>
<dbReference type="Gene3D" id="4.10.240.10">
    <property type="entry name" value="Zn(2)-C6 fungal-type DNA-binding domain"/>
    <property type="match status" value="1"/>
</dbReference>
<evidence type="ECO:0000256" key="5">
    <source>
        <dbReference type="SAM" id="MobiDB-lite"/>
    </source>
</evidence>
<feature type="region of interest" description="Disordered" evidence="5">
    <location>
        <begin position="333"/>
        <end position="364"/>
    </location>
</feature>
<evidence type="ECO:0000256" key="4">
    <source>
        <dbReference type="ARBA" id="ARBA00023242"/>
    </source>
</evidence>
<sequence>MTGVAGGSRGCHTCRKRKIKCDGGRPTCKQCARGLWTCEGYNRTLAFRNHSSSTFSHKRRHYRRGNATQIDSLTTPSAQHIAHVSYAQNAGILADDRLLEPQSFAQAANQALYDQSFSSFITLCLPERASMDVPLAWLLSLHHGSIYSKTLSLAAAGVGYGWIGHEVHSSDALYLGRSLYCSALSSAQDLLNGSKYTEGLLPTIMMLLLYEAGYIIVLSIFTKPLGFQLFYSYRTIGVLRSLTTRKSTFLSEAEWIDIPWSLGAKNSYHQFLDLAAEVPSILEQIDRLSAGNSLGQCEQTPLERLARQTLDLIHRMKEWEEFNSLRLAQGPPHTFSSSGTSMNSTDRLQPRVHRYPSRHTPGPGTDFDELQSARLMLFNWAVTLTLYISLYDKVPVRPYLGNMYWNESSHPISIRGLEFEAEALAYRVTLWADFCCQNAWQSFGPAIGIFSVKAAIQWYEARLKTGLPGTSQVPPYVINFHTPTTTKALFHFVAQVTCGSKSKNSSCLSGSWPLDEIYRIISTLLMMQVAEILSDLTSLRACGHNEALALVNVHKPSSAEASTADGHQQSDQHAELSRAQELVDLHYGVKVKHMGSAPNSEPVVDAGLRRAREDVNRVLRELDA</sequence>
<dbReference type="PROSITE" id="PS50048">
    <property type="entry name" value="ZN2_CY6_FUNGAL_2"/>
    <property type="match status" value="1"/>
</dbReference>
<dbReference type="InterPro" id="IPR053178">
    <property type="entry name" value="Osmoadaptation_assoc"/>
</dbReference>
<evidence type="ECO:0000313" key="7">
    <source>
        <dbReference type="EMBL" id="KFX49928.1"/>
    </source>
</evidence>
<name>A0A093XXD3_TALMA</name>
<evidence type="ECO:0000256" key="2">
    <source>
        <dbReference type="ARBA" id="ARBA00023125"/>
    </source>
</evidence>
<dbReference type="SUPFAM" id="SSF57701">
    <property type="entry name" value="Zn2/Cys6 DNA-binding domain"/>
    <property type="match status" value="1"/>
</dbReference>
<keyword evidence="3" id="KW-0804">Transcription</keyword>
<dbReference type="PANTHER" id="PTHR38111">
    <property type="entry name" value="ZN(2)-C6 FUNGAL-TYPE DOMAIN-CONTAINING PROTEIN-RELATED"/>
    <property type="match status" value="1"/>
</dbReference>
<comment type="caution">
    <text evidence="7">The sequence shown here is derived from an EMBL/GenBank/DDBJ whole genome shotgun (WGS) entry which is preliminary data.</text>
</comment>
<organism evidence="7">
    <name type="scientific">Talaromyces marneffei PM1</name>
    <dbReference type="NCBI Taxonomy" id="1077442"/>
    <lineage>
        <taxon>Eukaryota</taxon>
        <taxon>Fungi</taxon>
        <taxon>Dikarya</taxon>
        <taxon>Ascomycota</taxon>
        <taxon>Pezizomycotina</taxon>
        <taxon>Eurotiomycetes</taxon>
        <taxon>Eurotiomycetidae</taxon>
        <taxon>Eurotiales</taxon>
        <taxon>Trichocomaceae</taxon>
        <taxon>Talaromyces</taxon>
        <taxon>Talaromyces sect. Talaromyces</taxon>
    </lineage>
</organism>
<evidence type="ECO:0000256" key="3">
    <source>
        <dbReference type="ARBA" id="ARBA00023163"/>
    </source>
</evidence>
<feature type="compositionally biased region" description="Polar residues" evidence="5">
    <location>
        <begin position="334"/>
        <end position="347"/>
    </location>
</feature>
<dbReference type="InterPro" id="IPR001138">
    <property type="entry name" value="Zn2Cys6_DnaBD"/>
</dbReference>
<keyword evidence="4" id="KW-0539">Nucleus</keyword>
<evidence type="ECO:0000256" key="1">
    <source>
        <dbReference type="ARBA" id="ARBA00023015"/>
    </source>
</evidence>
<dbReference type="GO" id="GO:0003677">
    <property type="term" value="F:DNA binding"/>
    <property type="evidence" value="ECO:0007669"/>
    <property type="project" value="UniProtKB-KW"/>
</dbReference>
<accession>A0A093XXD3</accession>
<dbReference type="CDD" id="cd00067">
    <property type="entry name" value="GAL4"/>
    <property type="match status" value="1"/>
</dbReference>
<gene>
    <name evidence="7" type="ORF">GQ26_0081280</name>
</gene>
<dbReference type="SMART" id="SM00066">
    <property type="entry name" value="GAL4"/>
    <property type="match status" value="1"/>
</dbReference>
<dbReference type="HOGENOM" id="CLU_438167_0_0_1"/>
<dbReference type="InterPro" id="IPR036864">
    <property type="entry name" value="Zn2-C6_fun-type_DNA-bd_sf"/>
</dbReference>
<dbReference type="EMBL" id="JPOX01000008">
    <property type="protein sequence ID" value="KFX49928.1"/>
    <property type="molecule type" value="Genomic_DNA"/>
</dbReference>
<proteinExistence type="predicted"/>
<dbReference type="GO" id="GO:0008270">
    <property type="term" value="F:zinc ion binding"/>
    <property type="evidence" value="ECO:0007669"/>
    <property type="project" value="InterPro"/>
</dbReference>
<feature type="domain" description="Zn(2)-C6 fungal-type" evidence="6">
    <location>
        <begin position="10"/>
        <end position="38"/>
    </location>
</feature>
<dbReference type="Pfam" id="PF00172">
    <property type="entry name" value="Zn_clus"/>
    <property type="match status" value="1"/>
</dbReference>
<reference evidence="7" key="1">
    <citation type="journal article" date="2014" name="PLoS Genet.">
        <title>Signature Gene Expression Reveals Novel Clues to the Molecular Mechanisms of Dimorphic Transition in Penicillium marneffei.</title>
        <authorList>
            <person name="Yang E."/>
            <person name="Wang G."/>
            <person name="Cai J."/>
            <person name="Woo P.C."/>
            <person name="Lau S.K."/>
            <person name="Yuen K.-Y."/>
            <person name="Chow W.-N."/>
            <person name="Lin X."/>
        </authorList>
    </citation>
    <scope>NUCLEOTIDE SEQUENCE [LARGE SCALE GENOMIC DNA]</scope>
    <source>
        <strain evidence="7">PM1</strain>
    </source>
</reference>
<keyword evidence="2" id="KW-0238">DNA-binding</keyword>
<keyword evidence="1" id="KW-0805">Transcription regulation</keyword>
<protein>
    <submittedName>
        <fullName evidence="7">Putative transcriptional regulatory protein C15D4.02</fullName>
    </submittedName>
</protein>